<dbReference type="GO" id="GO:0008830">
    <property type="term" value="F:dTDP-4-dehydrorhamnose 3,5-epimerase activity"/>
    <property type="evidence" value="ECO:0007669"/>
    <property type="project" value="UniProtKB-EC"/>
</dbReference>
<dbReference type="Pfam" id="PF00908">
    <property type="entry name" value="dTDP_sugar_isom"/>
    <property type="match status" value="1"/>
</dbReference>
<evidence type="ECO:0000256" key="7">
    <source>
        <dbReference type="ARBA" id="ARBA00033311"/>
    </source>
</evidence>
<dbReference type="AlphaFoldDB" id="A0A5B9W6A9"/>
<comment type="catalytic activity">
    <reaction evidence="1">
        <text>dTDP-4-dehydro-6-deoxy-alpha-D-glucose = dTDP-4-dehydro-beta-L-rhamnose</text>
        <dbReference type="Rhea" id="RHEA:16969"/>
        <dbReference type="ChEBI" id="CHEBI:57649"/>
        <dbReference type="ChEBI" id="CHEBI:62830"/>
        <dbReference type="EC" id="5.1.3.13"/>
    </reaction>
</comment>
<comment type="function">
    <text evidence="2">Catalyzes the epimerization of the C3' and C5'positions of dTDP-6-deoxy-D-xylo-4-hexulose, forming dTDP-6-deoxy-L-lyxo-4-hexulose.</text>
</comment>
<protein>
    <recommendedName>
        <fullName evidence="4">dTDP-4-dehydrorhamnose 3,5-epimerase</fullName>
        <ecNumber evidence="3">5.1.3.13</ecNumber>
    </recommendedName>
    <alternativeName>
        <fullName evidence="6">Thymidine diphospho-4-keto-rhamnose 3,5-epimerase</fullName>
    </alternativeName>
    <alternativeName>
        <fullName evidence="5">dTDP-4-keto-6-deoxyglucose 3,5-epimerase</fullName>
    </alternativeName>
    <alternativeName>
        <fullName evidence="7">dTDP-6-deoxy-D-xylo-4-hexulose 3,5-epimerase</fullName>
    </alternativeName>
</protein>
<dbReference type="KEGG" id="agv:OJF2_47660"/>
<evidence type="ECO:0000256" key="4">
    <source>
        <dbReference type="ARBA" id="ARBA00019595"/>
    </source>
</evidence>
<dbReference type="OrthoDB" id="9800680at2"/>
<evidence type="ECO:0000256" key="8">
    <source>
        <dbReference type="PIRSR" id="PIRSR600888-3"/>
    </source>
</evidence>
<dbReference type="SUPFAM" id="SSF51182">
    <property type="entry name" value="RmlC-like cupins"/>
    <property type="match status" value="1"/>
</dbReference>
<proteinExistence type="predicted"/>
<accession>A0A5B9W6A9</accession>
<dbReference type="EMBL" id="CP042997">
    <property type="protein sequence ID" value="QEH36206.1"/>
    <property type="molecule type" value="Genomic_DNA"/>
</dbReference>
<feature type="site" description="Participates in a stacking interaction with the thymidine ring of dTDP-4-oxo-6-deoxyglucose" evidence="8">
    <location>
        <position position="140"/>
    </location>
</feature>
<evidence type="ECO:0000256" key="3">
    <source>
        <dbReference type="ARBA" id="ARBA00012098"/>
    </source>
</evidence>
<dbReference type="PANTHER" id="PTHR21047">
    <property type="entry name" value="DTDP-6-DEOXY-D-GLUCOSE-3,5 EPIMERASE"/>
    <property type="match status" value="1"/>
</dbReference>
<dbReference type="InterPro" id="IPR011051">
    <property type="entry name" value="RmlC_Cupin_sf"/>
</dbReference>
<dbReference type="GO" id="GO:0005829">
    <property type="term" value="C:cytosol"/>
    <property type="evidence" value="ECO:0007669"/>
    <property type="project" value="TreeGrafter"/>
</dbReference>
<evidence type="ECO:0000313" key="10">
    <source>
        <dbReference type="Proteomes" id="UP000324233"/>
    </source>
</evidence>
<evidence type="ECO:0000313" key="9">
    <source>
        <dbReference type="EMBL" id="QEH36206.1"/>
    </source>
</evidence>
<evidence type="ECO:0000256" key="1">
    <source>
        <dbReference type="ARBA" id="ARBA00001298"/>
    </source>
</evidence>
<evidence type="ECO:0000256" key="2">
    <source>
        <dbReference type="ARBA" id="ARBA00001997"/>
    </source>
</evidence>
<evidence type="ECO:0000256" key="6">
    <source>
        <dbReference type="ARBA" id="ARBA00031424"/>
    </source>
</evidence>
<dbReference type="InterPro" id="IPR014710">
    <property type="entry name" value="RmlC-like_jellyroll"/>
</dbReference>
<organism evidence="9 10">
    <name type="scientific">Aquisphaera giovannonii</name>
    <dbReference type="NCBI Taxonomy" id="406548"/>
    <lineage>
        <taxon>Bacteria</taxon>
        <taxon>Pseudomonadati</taxon>
        <taxon>Planctomycetota</taxon>
        <taxon>Planctomycetia</taxon>
        <taxon>Isosphaerales</taxon>
        <taxon>Isosphaeraceae</taxon>
        <taxon>Aquisphaera</taxon>
    </lineage>
</organism>
<name>A0A5B9W6A9_9BACT</name>
<gene>
    <name evidence="9" type="ORF">OJF2_47660</name>
</gene>
<dbReference type="RefSeq" id="WP_148595919.1">
    <property type="nucleotide sequence ID" value="NZ_CP042997.1"/>
</dbReference>
<dbReference type="InterPro" id="IPR000888">
    <property type="entry name" value="RmlC-like"/>
</dbReference>
<dbReference type="Gene3D" id="2.60.120.10">
    <property type="entry name" value="Jelly Rolls"/>
    <property type="match status" value="1"/>
</dbReference>
<sequence>MILAEAYPTYTDGEIEGVQIRNLKSHHDNRGWLIEIFRHDELDQDLWPVMTYVSSTLPGVARGPHEHVDQTDGFAFIGPSDFRLYLWDTREGSPTKGNRKVVTLGVSRPAAVWIPPGVVHAYRNVGTEPGLVFNAPNRLYAGWGKKEKVDEIRHEEADPRMFPMD</sequence>
<dbReference type="EC" id="5.1.3.13" evidence="3"/>
<reference evidence="9 10" key="1">
    <citation type="submission" date="2019-08" db="EMBL/GenBank/DDBJ databases">
        <title>Deep-cultivation of Planctomycetes and their phenomic and genomic characterization uncovers novel biology.</title>
        <authorList>
            <person name="Wiegand S."/>
            <person name="Jogler M."/>
            <person name="Boedeker C."/>
            <person name="Pinto D."/>
            <person name="Vollmers J."/>
            <person name="Rivas-Marin E."/>
            <person name="Kohn T."/>
            <person name="Peeters S.H."/>
            <person name="Heuer A."/>
            <person name="Rast P."/>
            <person name="Oberbeckmann S."/>
            <person name="Bunk B."/>
            <person name="Jeske O."/>
            <person name="Meyerdierks A."/>
            <person name="Storesund J.E."/>
            <person name="Kallscheuer N."/>
            <person name="Luecker S."/>
            <person name="Lage O.M."/>
            <person name="Pohl T."/>
            <person name="Merkel B.J."/>
            <person name="Hornburger P."/>
            <person name="Mueller R.-W."/>
            <person name="Bruemmer F."/>
            <person name="Labrenz M."/>
            <person name="Spormann A.M."/>
            <person name="Op den Camp H."/>
            <person name="Overmann J."/>
            <person name="Amann R."/>
            <person name="Jetten M.S.M."/>
            <person name="Mascher T."/>
            <person name="Medema M.H."/>
            <person name="Devos D.P."/>
            <person name="Kaster A.-K."/>
            <person name="Ovreas L."/>
            <person name="Rohde M."/>
            <person name="Galperin M.Y."/>
            <person name="Jogler C."/>
        </authorList>
    </citation>
    <scope>NUCLEOTIDE SEQUENCE [LARGE SCALE GENOMIC DNA]</scope>
    <source>
        <strain evidence="9 10">OJF2</strain>
    </source>
</reference>
<dbReference type="PANTHER" id="PTHR21047:SF2">
    <property type="entry name" value="THYMIDINE DIPHOSPHO-4-KETO-RHAMNOSE 3,5-EPIMERASE"/>
    <property type="match status" value="1"/>
</dbReference>
<evidence type="ECO:0000256" key="5">
    <source>
        <dbReference type="ARBA" id="ARBA00029758"/>
    </source>
</evidence>
<keyword evidence="10" id="KW-1185">Reference proteome</keyword>
<dbReference type="GO" id="GO:0000271">
    <property type="term" value="P:polysaccharide biosynthetic process"/>
    <property type="evidence" value="ECO:0007669"/>
    <property type="project" value="TreeGrafter"/>
</dbReference>
<dbReference type="GO" id="GO:0019305">
    <property type="term" value="P:dTDP-rhamnose biosynthetic process"/>
    <property type="evidence" value="ECO:0007669"/>
    <property type="project" value="TreeGrafter"/>
</dbReference>
<dbReference type="Proteomes" id="UP000324233">
    <property type="component" value="Chromosome"/>
</dbReference>